<keyword evidence="1" id="KW-0472">Membrane</keyword>
<name>A0AA37WGZ7_9BACT</name>
<sequence length="349" mass="40787">MSLKTDFKINIPDWAKRDTLFHALFWVGLYVALIIIDQNPTSVFTLIIELVNLVFYMIIVYFNLYFLIPNYLRKNSGINYAIALVLTAIILTPIKTILFYLLFTDQPGVQSYFIAKQGIIFFQMLFYGSISTIFQIILDWQKGSVEKMELHHKNTETELNFLKSQINPHFLFNTLNNLYALTLKKSDQAPEIVLKLSEMMRYMLYECNEERVPLRKEVNYLENYLELEKLRQKKHIKIDFLVSGLIKDQKIAPLMFIPFLENSFKHGLNNQLGEGYVKILLKIMEDEIHFSIDNSKTETAPKPHGKKSGGIGLVNVKRRLDLLYPNSHELNLKESPTNYYIDLKIKLNN</sequence>
<comment type="caution">
    <text evidence="3">The sequence shown here is derived from an EMBL/GenBank/DDBJ whole genome shotgun (WGS) entry which is preliminary data.</text>
</comment>
<feature type="transmembrane region" description="Helical" evidence="1">
    <location>
        <begin position="20"/>
        <end position="36"/>
    </location>
</feature>
<dbReference type="Pfam" id="PF06580">
    <property type="entry name" value="His_kinase"/>
    <property type="match status" value="1"/>
</dbReference>
<dbReference type="PANTHER" id="PTHR34220:SF7">
    <property type="entry name" value="SENSOR HISTIDINE KINASE YPDA"/>
    <property type="match status" value="1"/>
</dbReference>
<feature type="domain" description="Signal transduction histidine kinase internal region" evidence="2">
    <location>
        <begin position="158"/>
        <end position="234"/>
    </location>
</feature>
<organism evidence="3 4">
    <name type="scientific">Portibacter lacus</name>
    <dbReference type="NCBI Taxonomy" id="1099794"/>
    <lineage>
        <taxon>Bacteria</taxon>
        <taxon>Pseudomonadati</taxon>
        <taxon>Bacteroidota</taxon>
        <taxon>Saprospiria</taxon>
        <taxon>Saprospirales</taxon>
        <taxon>Haliscomenobacteraceae</taxon>
        <taxon>Portibacter</taxon>
    </lineage>
</organism>
<dbReference type="RefSeq" id="WP_235293694.1">
    <property type="nucleotide sequence ID" value="NZ_BSOH01000020.1"/>
</dbReference>
<gene>
    <name evidence="3" type="ORF">GCM10007940_29460</name>
</gene>
<accession>A0AA37WGZ7</accession>
<reference evidence="3" key="1">
    <citation type="journal article" date="2014" name="Int. J. Syst. Evol. Microbiol.">
        <title>Complete genome sequence of Corynebacterium casei LMG S-19264T (=DSM 44701T), isolated from a smear-ripened cheese.</title>
        <authorList>
            <consortium name="US DOE Joint Genome Institute (JGI-PGF)"/>
            <person name="Walter F."/>
            <person name="Albersmeier A."/>
            <person name="Kalinowski J."/>
            <person name="Ruckert C."/>
        </authorList>
    </citation>
    <scope>NUCLEOTIDE SEQUENCE</scope>
    <source>
        <strain evidence="3">NBRC 108769</strain>
    </source>
</reference>
<evidence type="ECO:0000313" key="4">
    <source>
        <dbReference type="Proteomes" id="UP001156666"/>
    </source>
</evidence>
<keyword evidence="3" id="KW-0808">Transferase</keyword>
<evidence type="ECO:0000259" key="2">
    <source>
        <dbReference type="Pfam" id="PF06580"/>
    </source>
</evidence>
<keyword evidence="1" id="KW-1133">Transmembrane helix</keyword>
<proteinExistence type="predicted"/>
<dbReference type="SUPFAM" id="SSF55874">
    <property type="entry name" value="ATPase domain of HSP90 chaperone/DNA topoisomerase II/histidine kinase"/>
    <property type="match status" value="1"/>
</dbReference>
<feature type="transmembrane region" description="Helical" evidence="1">
    <location>
        <begin position="42"/>
        <end position="68"/>
    </location>
</feature>
<dbReference type="EMBL" id="BSOH01000020">
    <property type="protein sequence ID" value="GLR18330.1"/>
    <property type="molecule type" value="Genomic_DNA"/>
</dbReference>
<feature type="transmembrane region" description="Helical" evidence="1">
    <location>
        <begin position="118"/>
        <end position="138"/>
    </location>
</feature>
<feature type="transmembrane region" description="Helical" evidence="1">
    <location>
        <begin position="80"/>
        <end position="103"/>
    </location>
</feature>
<keyword evidence="1" id="KW-0812">Transmembrane</keyword>
<dbReference type="InterPro" id="IPR036890">
    <property type="entry name" value="HATPase_C_sf"/>
</dbReference>
<evidence type="ECO:0000256" key="1">
    <source>
        <dbReference type="SAM" id="Phobius"/>
    </source>
</evidence>
<evidence type="ECO:0000313" key="3">
    <source>
        <dbReference type="EMBL" id="GLR18330.1"/>
    </source>
</evidence>
<dbReference type="GO" id="GO:0000155">
    <property type="term" value="F:phosphorelay sensor kinase activity"/>
    <property type="evidence" value="ECO:0007669"/>
    <property type="project" value="InterPro"/>
</dbReference>
<reference evidence="3" key="2">
    <citation type="submission" date="2023-01" db="EMBL/GenBank/DDBJ databases">
        <title>Draft genome sequence of Portibacter lacus strain NBRC 108769.</title>
        <authorList>
            <person name="Sun Q."/>
            <person name="Mori K."/>
        </authorList>
    </citation>
    <scope>NUCLEOTIDE SEQUENCE</scope>
    <source>
        <strain evidence="3">NBRC 108769</strain>
    </source>
</reference>
<dbReference type="InterPro" id="IPR050640">
    <property type="entry name" value="Bact_2-comp_sensor_kinase"/>
</dbReference>
<dbReference type="Gene3D" id="3.30.565.10">
    <property type="entry name" value="Histidine kinase-like ATPase, C-terminal domain"/>
    <property type="match status" value="1"/>
</dbReference>
<protein>
    <submittedName>
        <fullName evidence="3">Histidine kinase</fullName>
    </submittedName>
</protein>
<dbReference type="InterPro" id="IPR010559">
    <property type="entry name" value="Sig_transdc_His_kin_internal"/>
</dbReference>
<dbReference type="PANTHER" id="PTHR34220">
    <property type="entry name" value="SENSOR HISTIDINE KINASE YPDA"/>
    <property type="match status" value="1"/>
</dbReference>
<dbReference type="Proteomes" id="UP001156666">
    <property type="component" value="Unassembled WGS sequence"/>
</dbReference>
<keyword evidence="4" id="KW-1185">Reference proteome</keyword>
<dbReference type="AlphaFoldDB" id="A0AA37WGZ7"/>
<dbReference type="GO" id="GO:0016020">
    <property type="term" value="C:membrane"/>
    <property type="evidence" value="ECO:0007669"/>
    <property type="project" value="InterPro"/>
</dbReference>
<keyword evidence="3" id="KW-0418">Kinase</keyword>